<evidence type="ECO:0000313" key="3">
    <source>
        <dbReference type="Proteomes" id="UP001172728"/>
    </source>
</evidence>
<dbReference type="Pfam" id="PF07963">
    <property type="entry name" value="N_methyl"/>
    <property type="match status" value="1"/>
</dbReference>
<dbReference type="NCBIfam" id="TIGR02532">
    <property type="entry name" value="IV_pilin_GFxxxE"/>
    <property type="match status" value="1"/>
</dbReference>
<sequence>MPRLMERRRASDEGFTLIELLVSMIIFSIIMALLVSVMIQMTYQANDALGRQRAVEQARLGLSQIDRQIRSGNLILDPALDDASVAGVPANYSLRIYTQEGDGPAKCVQWRVIYPSDTDRFGQLEYREWDPADTNTATAWSRVASNVERPSSTFAATDSTSWPPFWVDTTLPTGTEAQNIRVTLRMGDPSARSDAKSQVLTSVVTGRNTVFGYSPDTCNVVPAP</sequence>
<name>A0ABT8G5T1_9MICO</name>
<gene>
    <name evidence="2" type="ORF">QQX09_01340</name>
</gene>
<evidence type="ECO:0000313" key="2">
    <source>
        <dbReference type="EMBL" id="MDN4474494.1"/>
    </source>
</evidence>
<dbReference type="EMBL" id="JAUHPW010000001">
    <property type="protein sequence ID" value="MDN4474494.1"/>
    <property type="molecule type" value="Genomic_DNA"/>
</dbReference>
<keyword evidence="1" id="KW-1133">Transmembrane helix</keyword>
<keyword evidence="1" id="KW-0812">Transmembrane</keyword>
<dbReference type="RefSeq" id="WP_301130904.1">
    <property type="nucleotide sequence ID" value="NZ_JAUHPW010000001.1"/>
</dbReference>
<reference evidence="2" key="1">
    <citation type="submission" date="2023-06" db="EMBL/GenBank/DDBJ databases">
        <title>Sysu t00192.</title>
        <authorList>
            <person name="Gao L."/>
            <person name="Fang B.-Z."/>
            <person name="Li W.-J."/>
        </authorList>
    </citation>
    <scope>NUCLEOTIDE SEQUENCE</scope>
    <source>
        <strain evidence="2">SYSU T00192</strain>
    </source>
</reference>
<proteinExistence type="predicted"/>
<evidence type="ECO:0000256" key="1">
    <source>
        <dbReference type="SAM" id="Phobius"/>
    </source>
</evidence>
<protein>
    <submittedName>
        <fullName evidence="2">Type II secretion system protein</fullName>
    </submittedName>
</protein>
<organism evidence="2 3">
    <name type="scientific">Demequina litoralis</name>
    <dbReference type="NCBI Taxonomy" id="3051660"/>
    <lineage>
        <taxon>Bacteria</taxon>
        <taxon>Bacillati</taxon>
        <taxon>Actinomycetota</taxon>
        <taxon>Actinomycetes</taxon>
        <taxon>Micrococcales</taxon>
        <taxon>Demequinaceae</taxon>
        <taxon>Demequina</taxon>
    </lineage>
</organism>
<dbReference type="InterPro" id="IPR012902">
    <property type="entry name" value="N_methyl_site"/>
</dbReference>
<accession>A0ABT8G5T1</accession>
<keyword evidence="1" id="KW-0472">Membrane</keyword>
<dbReference type="PROSITE" id="PS00409">
    <property type="entry name" value="PROKAR_NTER_METHYL"/>
    <property type="match status" value="1"/>
</dbReference>
<feature type="transmembrane region" description="Helical" evidence="1">
    <location>
        <begin position="20"/>
        <end position="43"/>
    </location>
</feature>
<dbReference type="Proteomes" id="UP001172728">
    <property type="component" value="Unassembled WGS sequence"/>
</dbReference>
<keyword evidence="3" id="KW-1185">Reference proteome</keyword>
<comment type="caution">
    <text evidence="2">The sequence shown here is derived from an EMBL/GenBank/DDBJ whole genome shotgun (WGS) entry which is preliminary data.</text>
</comment>